<gene>
    <name evidence="2" type="ORF">RI129_009706</name>
</gene>
<dbReference type="InterPro" id="IPR006170">
    <property type="entry name" value="PBP/GOBP"/>
</dbReference>
<evidence type="ECO:0000313" key="2">
    <source>
        <dbReference type="EMBL" id="KAK5641159.1"/>
    </source>
</evidence>
<feature type="signal peptide" evidence="1">
    <location>
        <begin position="1"/>
        <end position="19"/>
    </location>
</feature>
<dbReference type="InterPro" id="IPR036728">
    <property type="entry name" value="PBP_GOBP_sf"/>
</dbReference>
<name>A0AAN7VC43_9COLE</name>
<dbReference type="EMBL" id="JAVRBK010000007">
    <property type="protein sequence ID" value="KAK5641159.1"/>
    <property type="molecule type" value="Genomic_DNA"/>
</dbReference>
<feature type="chain" id="PRO_5042921877" evidence="1">
    <location>
        <begin position="20"/>
        <end position="147"/>
    </location>
</feature>
<dbReference type="SUPFAM" id="SSF47565">
    <property type="entry name" value="Insect pheromone/odorant-binding proteins"/>
    <property type="match status" value="1"/>
</dbReference>
<keyword evidence="1" id="KW-0732">Signal</keyword>
<organism evidence="2 3">
    <name type="scientific">Pyrocoelia pectoralis</name>
    <dbReference type="NCBI Taxonomy" id="417401"/>
    <lineage>
        <taxon>Eukaryota</taxon>
        <taxon>Metazoa</taxon>
        <taxon>Ecdysozoa</taxon>
        <taxon>Arthropoda</taxon>
        <taxon>Hexapoda</taxon>
        <taxon>Insecta</taxon>
        <taxon>Pterygota</taxon>
        <taxon>Neoptera</taxon>
        <taxon>Endopterygota</taxon>
        <taxon>Coleoptera</taxon>
        <taxon>Polyphaga</taxon>
        <taxon>Elateriformia</taxon>
        <taxon>Elateroidea</taxon>
        <taxon>Lampyridae</taxon>
        <taxon>Lampyrinae</taxon>
        <taxon>Pyrocoelia</taxon>
    </lineage>
</organism>
<dbReference type="Proteomes" id="UP001329430">
    <property type="component" value="Chromosome 7"/>
</dbReference>
<dbReference type="AlphaFoldDB" id="A0AAN7VC43"/>
<dbReference type="Gene3D" id="1.10.238.20">
    <property type="entry name" value="Pheromone/general odorant binding protein domain"/>
    <property type="match status" value="1"/>
</dbReference>
<dbReference type="GO" id="GO:0005549">
    <property type="term" value="F:odorant binding"/>
    <property type="evidence" value="ECO:0007669"/>
    <property type="project" value="InterPro"/>
</dbReference>
<keyword evidence="3" id="KW-1185">Reference proteome</keyword>
<protein>
    <submittedName>
        <fullName evidence="2">Uncharacterized protein</fullName>
    </submittedName>
</protein>
<sequence>MGKKIVFWILTVSIIQVLSVDISNDNVDQSTKECMKELNIDEKVLPEIYDNKFHFVFENENTLKFLECCLRKIPFFNSRGDFNEEFAIDQLGKGIKLVAQGKIEDQKLPELSKAFFHMCKGEKGEILPKRMAKYHNCVMTEIDKHLS</sequence>
<reference evidence="2 3" key="1">
    <citation type="journal article" date="2024" name="Insects">
        <title>An Improved Chromosome-Level Genome Assembly of the Firefly Pyrocoelia pectoralis.</title>
        <authorList>
            <person name="Fu X."/>
            <person name="Meyer-Rochow V.B."/>
            <person name="Ballantyne L."/>
            <person name="Zhu X."/>
        </authorList>
    </citation>
    <scope>NUCLEOTIDE SEQUENCE [LARGE SCALE GENOMIC DNA]</scope>
    <source>
        <strain evidence="2">XCY_ONT2</strain>
    </source>
</reference>
<evidence type="ECO:0000313" key="3">
    <source>
        <dbReference type="Proteomes" id="UP001329430"/>
    </source>
</evidence>
<dbReference type="Pfam" id="PF01395">
    <property type="entry name" value="PBP_GOBP"/>
    <property type="match status" value="1"/>
</dbReference>
<evidence type="ECO:0000256" key="1">
    <source>
        <dbReference type="SAM" id="SignalP"/>
    </source>
</evidence>
<proteinExistence type="predicted"/>
<accession>A0AAN7VC43</accession>
<comment type="caution">
    <text evidence="2">The sequence shown here is derived from an EMBL/GenBank/DDBJ whole genome shotgun (WGS) entry which is preliminary data.</text>
</comment>